<dbReference type="InterPro" id="IPR050475">
    <property type="entry name" value="Prenyltransferase_related"/>
</dbReference>
<dbReference type="GO" id="GO:0016020">
    <property type="term" value="C:membrane"/>
    <property type="evidence" value="ECO:0007669"/>
    <property type="project" value="UniProtKB-SubCell"/>
</dbReference>
<dbReference type="InterPro" id="IPR044878">
    <property type="entry name" value="UbiA_sf"/>
</dbReference>
<dbReference type="AlphaFoldDB" id="A0A562VNB2"/>
<reference evidence="7 8" key="1">
    <citation type="submission" date="2019-07" db="EMBL/GenBank/DDBJ databases">
        <title>Genomic Encyclopedia of Archaeal and Bacterial Type Strains, Phase II (KMG-II): from individual species to whole genera.</title>
        <authorList>
            <person name="Goeker M."/>
        </authorList>
    </citation>
    <scope>NUCLEOTIDE SEQUENCE [LARGE SCALE GENOMIC DNA]</scope>
    <source>
        <strain evidence="7 8">ATCC BAA-1139</strain>
    </source>
</reference>
<dbReference type="RefSeq" id="WP_145021474.1">
    <property type="nucleotide sequence ID" value="NZ_VLLN01000009.1"/>
</dbReference>
<dbReference type="Proteomes" id="UP000319449">
    <property type="component" value="Unassembled WGS sequence"/>
</dbReference>
<keyword evidence="5 6" id="KW-0472">Membrane</keyword>
<feature type="transmembrane region" description="Helical" evidence="6">
    <location>
        <begin position="131"/>
        <end position="149"/>
    </location>
</feature>
<accession>A0A562VNB2</accession>
<evidence type="ECO:0000313" key="7">
    <source>
        <dbReference type="EMBL" id="TWJ19378.1"/>
    </source>
</evidence>
<keyword evidence="7" id="KW-0808">Transferase</keyword>
<evidence type="ECO:0000256" key="3">
    <source>
        <dbReference type="ARBA" id="ARBA00022692"/>
    </source>
</evidence>
<dbReference type="Gene3D" id="1.10.357.140">
    <property type="entry name" value="UbiA prenyltransferase"/>
    <property type="match status" value="1"/>
</dbReference>
<dbReference type="Pfam" id="PF01040">
    <property type="entry name" value="UbiA"/>
    <property type="match status" value="1"/>
</dbReference>
<dbReference type="GO" id="GO:0016765">
    <property type="term" value="F:transferase activity, transferring alkyl or aryl (other than methyl) groups"/>
    <property type="evidence" value="ECO:0007669"/>
    <property type="project" value="InterPro"/>
</dbReference>
<evidence type="ECO:0000256" key="5">
    <source>
        <dbReference type="ARBA" id="ARBA00023136"/>
    </source>
</evidence>
<evidence type="ECO:0000256" key="6">
    <source>
        <dbReference type="SAM" id="Phobius"/>
    </source>
</evidence>
<comment type="subcellular location">
    <subcellularLocation>
        <location evidence="1">Membrane</location>
        <topology evidence="1">Multi-pass membrane protein</topology>
    </subcellularLocation>
</comment>
<dbReference type="EMBL" id="VLLN01000009">
    <property type="protein sequence ID" value="TWJ19378.1"/>
    <property type="molecule type" value="Genomic_DNA"/>
</dbReference>
<sequence>MIRSYLAILRPVQWLKNLMLFFPPFLGGHLLQPGLAGKGVLPFGAFCMVSSAGYLLNDILDRDRDANHPKKRERPIPAGAVSIRAAAMTALLLLTAGLLTANGVSPRFFWLLAGYTVLSTAYSTALKSVPVVDLFCIAAGFILRLQAGGEVFQVVITPWLFLSVFLLAVFLSAGKRLCEYRLLGSDAGEHRKSLAMYPSGFLDGTMYLTGAAVLVTYIMYTLTRTGLLYTVPICVFGLLRYIFRVQSGKSGDPTESLVSDRQLFMVGLSWTLMVAWSIYW</sequence>
<dbReference type="OrthoDB" id="9803632at2"/>
<dbReference type="InterPro" id="IPR000537">
    <property type="entry name" value="UbiA_prenyltransferase"/>
</dbReference>
<evidence type="ECO:0000256" key="4">
    <source>
        <dbReference type="ARBA" id="ARBA00022989"/>
    </source>
</evidence>
<keyword evidence="4 6" id="KW-1133">Transmembrane helix</keyword>
<gene>
    <name evidence="7" type="ORF">JN12_01794</name>
</gene>
<evidence type="ECO:0000256" key="1">
    <source>
        <dbReference type="ARBA" id="ARBA00004141"/>
    </source>
</evidence>
<dbReference type="CDD" id="cd13963">
    <property type="entry name" value="PT_UbiA_2"/>
    <property type="match status" value="1"/>
</dbReference>
<comment type="caution">
    <text evidence="7">The sequence shown here is derived from an EMBL/GenBank/DDBJ whole genome shotgun (WGS) entry which is preliminary data.</text>
</comment>
<organism evidence="7 8">
    <name type="scientific">Geobacter argillaceus</name>
    <dbReference type="NCBI Taxonomy" id="345631"/>
    <lineage>
        <taxon>Bacteria</taxon>
        <taxon>Pseudomonadati</taxon>
        <taxon>Thermodesulfobacteriota</taxon>
        <taxon>Desulfuromonadia</taxon>
        <taxon>Geobacterales</taxon>
        <taxon>Geobacteraceae</taxon>
        <taxon>Geobacter</taxon>
    </lineage>
</organism>
<keyword evidence="8" id="KW-1185">Reference proteome</keyword>
<proteinExistence type="predicted"/>
<name>A0A562VNB2_9BACT</name>
<keyword evidence="2" id="KW-1003">Cell membrane</keyword>
<dbReference type="PANTHER" id="PTHR42723:SF1">
    <property type="entry name" value="CHLOROPHYLL SYNTHASE, CHLOROPLASTIC"/>
    <property type="match status" value="1"/>
</dbReference>
<feature type="transmembrane region" description="Helical" evidence="6">
    <location>
        <begin position="81"/>
        <end position="101"/>
    </location>
</feature>
<feature type="transmembrane region" description="Helical" evidence="6">
    <location>
        <begin position="226"/>
        <end position="243"/>
    </location>
</feature>
<protein>
    <submittedName>
        <fullName evidence="7">4-hydroxybenzoate polyprenyltransferase</fullName>
    </submittedName>
</protein>
<feature type="transmembrane region" description="Helical" evidence="6">
    <location>
        <begin position="155"/>
        <end position="173"/>
    </location>
</feature>
<feature type="transmembrane region" description="Helical" evidence="6">
    <location>
        <begin position="194"/>
        <end position="220"/>
    </location>
</feature>
<evidence type="ECO:0000256" key="2">
    <source>
        <dbReference type="ARBA" id="ARBA00022475"/>
    </source>
</evidence>
<keyword evidence="3 6" id="KW-0812">Transmembrane</keyword>
<evidence type="ECO:0000313" key="8">
    <source>
        <dbReference type="Proteomes" id="UP000319449"/>
    </source>
</evidence>
<dbReference type="PANTHER" id="PTHR42723">
    <property type="entry name" value="CHLOROPHYLL SYNTHASE"/>
    <property type="match status" value="1"/>
</dbReference>
<feature type="transmembrane region" description="Helical" evidence="6">
    <location>
        <begin position="263"/>
        <end position="279"/>
    </location>
</feature>